<dbReference type="GO" id="GO:0035725">
    <property type="term" value="P:sodium ion transmembrane transport"/>
    <property type="evidence" value="ECO:0007669"/>
    <property type="project" value="TreeGrafter"/>
</dbReference>
<keyword evidence="6" id="KW-0479">Metal-binding</keyword>
<evidence type="ECO:0000256" key="7">
    <source>
        <dbReference type="PIRSR" id="PIRSR600175-2"/>
    </source>
</evidence>
<keyword evidence="8" id="KW-0769">Symport</keyword>
<evidence type="ECO:0000256" key="2">
    <source>
        <dbReference type="ARBA" id="ARBA00022448"/>
    </source>
</evidence>
<feature type="transmembrane region" description="Helical" evidence="10">
    <location>
        <begin position="372"/>
        <end position="393"/>
    </location>
</feature>
<feature type="transmembrane region" description="Helical" evidence="10">
    <location>
        <begin position="115"/>
        <end position="133"/>
    </location>
</feature>
<feature type="binding site" evidence="6">
    <location>
        <position position="95"/>
    </location>
    <ligand>
        <name>Na(+)</name>
        <dbReference type="ChEBI" id="CHEBI:29101"/>
        <label>1</label>
    </ligand>
</feature>
<comment type="similarity">
    <text evidence="8">Belongs to the sodium:neurotransmitter symporter (SNF) (TC 2.A.22) family.</text>
</comment>
<feature type="transmembrane region" description="Helical" evidence="10">
    <location>
        <begin position="166"/>
        <end position="186"/>
    </location>
</feature>
<comment type="subcellular location">
    <subcellularLocation>
        <location evidence="1">Membrane</location>
        <topology evidence="1">Multi-pass membrane protein</topology>
    </subcellularLocation>
</comment>
<evidence type="ECO:0000256" key="3">
    <source>
        <dbReference type="ARBA" id="ARBA00022692"/>
    </source>
</evidence>
<keyword evidence="12" id="KW-1185">Reference proteome</keyword>
<reference evidence="11 12" key="1">
    <citation type="journal article" date="2021" name="Elife">
        <title>Chloroplast acquisition without the gene transfer in kleptoplastic sea slugs, Plakobranchus ocellatus.</title>
        <authorList>
            <person name="Maeda T."/>
            <person name="Takahashi S."/>
            <person name="Yoshida T."/>
            <person name="Shimamura S."/>
            <person name="Takaki Y."/>
            <person name="Nagai Y."/>
            <person name="Toyoda A."/>
            <person name="Suzuki Y."/>
            <person name="Arimoto A."/>
            <person name="Ishii H."/>
            <person name="Satoh N."/>
            <person name="Nishiyama T."/>
            <person name="Hasebe M."/>
            <person name="Maruyama T."/>
            <person name="Minagawa J."/>
            <person name="Obokata J."/>
            <person name="Shigenobu S."/>
        </authorList>
    </citation>
    <scope>NUCLEOTIDE SEQUENCE [LARGE SCALE GENOMIC DNA]</scope>
</reference>
<dbReference type="Proteomes" id="UP000735302">
    <property type="component" value="Unassembled WGS sequence"/>
</dbReference>
<evidence type="ECO:0000256" key="8">
    <source>
        <dbReference type="RuleBase" id="RU003732"/>
    </source>
</evidence>
<evidence type="ECO:0000256" key="9">
    <source>
        <dbReference type="SAM" id="MobiDB-lite"/>
    </source>
</evidence>
<sequence>MFSSANSTFPDDVEAAQTNGDKRTPFLPMDLADVKENRNNNKNQVERSDCGAEVKCRLVPIETTERIEPNRECSIERDTWSSHREYLLSMIGFCVGLGNIWRFPYVCIRNGGGVFIIPFFLCLCLCAMPLFFLESAMGQFMQQGPMHVWRALCPISKGIGVSMDMICLLTGWYYTVLLAWSLIYTFHSFRSPLPWTLCNQSWNTINCVASNALFSNSTSESQNFTLYNNFSSSGSINTTFDSTGFSNTSQWLTNTTAALGDSNSNTSTVLAKAVKRSASEEFWLFNVLEISSGLEDMNGVPWHTALALLLATFVIFLGIAKGIKSSGKAVYVTATVPYILLTVLLIKGATLPGSYEGVIFYTRPDFSKLLKIQTWVEAAIQVFFSLGVSYGSLITMASYNKFSNNCLSWPIQDSGHRLADTGLLIEDSGHRLADTGLSIPDSGHRLADTELSIQDSGHRLADTGLPIQESGHRLADAGLPIQDSGHRLEDTGLPIQDSRHRLEDIGLRIQDSRHRLHDTGLPIQIRDTG</sequence>
<dbReference type="GO" id="GO:0046872">
    <property type="term" value="F:metal ion binding"/>
    <property type="evidence" value="ECO:0007669"/>
    <property type="project" value="UniProtKB-KW"/>
</dbReference>
<keyword evidence="4 10" id="KW-1133">Transmembrane helix</keyword>
<dbReference type="PANTHER" id="PTHR11616:SF240">
    <property type="entry name" value="BLOATED TUBULES, ISOFORM B-RELATED"/>
    <property type="match status" value="1"/>
</dbReference>
<dbReference type="SUPFAM" id="SSF161070">
    <property type="entry name" value="SNF-like"/>
    <property type="match status" value="1"/>
</dbReference>
<dbReference type="PROSITE" id="PS00610">
    <property type="entry name" value="NA_NEUROTRAN_SYMP_1"/>
    <property type="match status" value="1"/>
</dbReference>
<dbReference type="EMBL" id="BLXT01006238">
    <property type="protein sequence ID" value="GFO30511.1"/>
    <property type="molecule type" value="Genomic_DNA"/>
</dbReference>
<feature type="transmembrane region" description="Helical" evidence="10">
    <location>
        <begin position="300"/>
        <end position="319"/>
    </location>
</feature>
<keyword evidence="6" id="KW-0915">Sodium</keyword>
<keyword evidence="3 8" id="KW-0812">Transmembrane</keyword>
<gene>
    <name evidence="11" type="ORF">PoB_005701600</name>
</gene>
<dbReference type="PRINTS" id="PR00176">
    <property type="entry name" value="NANEUSMPORT"/>
</dbReference>
<dbReference type="GO" id="GO:0015293">
    <property type="term" value="F:symporter activity"/>
    <property type="evidence" value="ECO:0007669"/>
    <property type="project" value="UniProtKB-KW"/>
</dbReference>
<dbReference type="InterPro" id="IPR037272">
    <property type="entry name" value="SNS_sf"/>
</dbReference>
<feature type="binding site" evidence="6">
    <location>
        <position position="92"/>
    </location>
    <ligand>
        <name>Na(+)</name>
        <dbReference type="ChEBI" id="CHEBI:29101"/>
        <label>1</label>
    </ligand>
</feature>
<dbReference type="GO" id="GO:0006865">
    <property type="term" value="P:amino acid transport"/>
    <property type="evidence" value="ECO:0007669"/>
    <property type="project" value="TreeGrafter"/>
</dbReference>
<protein>
    <recommendedName>
        <fullName evidence="8">Transporter</fullName>
    </recommendedName>
</protein>
<evidence type="ECO:0000313" key="12">
    <source>
        <dbReference type="Proteomes" id="UP000735302"/>
    </source>
</evidence>
<feature type="region of interest" description="Disordered" evidence="9">
    <location>
        <begin position="1"/>
        <end position="26"/>
    </location>
</feature>
<dbReference type="GO" id="GO:0005886">
    <property type="term" value="C:plasma membrane"/>
    <property type="evidence" value="ECO:0007669"/>
    <property type="project" value="TreeGrafter"/>
</dbReference>
<feature type="transmembrane region" description="Helical" evidence="10">
    <location>
        <begin position="331"/>
        <end position="352"/>
    </location>
</feature>
<feature type="binding site" evidence="6">
    <location>
        <position position="99"/>
    </location>
    <ligand>
        <name>Na(+)</name>
        <dbReference type="ChEBI" id="CHEBI:29101"/>
        <label>1</label>
    </ligand>
</feature>
<evidence type="ECO:0000256" key="6">
    <source>
        <dbReference type="PIRSR" id="PIRSR600175-1"/>
    </source>
</evidence>
<feature type="transmembrane region" description="Helical" evidence="10">
    <location>
        <begin position="86"/>
        <end position="103"/>
    </location>
</feature>
<evidence type="ECO:0000256" key="1">
    <source>
        <dbReference type="ARBA" id="ARBA00004141"/>
    </source>
</evidence>
<dbReference type="PANTHER" id="PTHR11616">
    <property type="entry name" value="SODIUM/CHLORIDE DEPENDENT TRANSPORTER"/>
    <property type="match status" value="1"/>
</dbReference>
<evidence type="ECO:0000313" key="11">
    <source>
        <dbReference type="EMBL" id="GFO30511.1"/>
    </source>
</evidence>
<dbReference type="Pfam" id="PF00209">
    <property type="entry name" value="SNF"/>
    <property type="match status" value="2"/>
</dbReference>
<accession>A0AAV4CGK0</accession>
<evidence type="ECO:0000256" key="5">
    <source>
        <dbReference type="ARBA" id="ARBA00023136"/>
    </source>
</evidence>
<evidence type="ECO:0000256" key="4">
    <source>
        <dbReference type="ARBA" id="ARBA00022989"/>
    </source>
</evidence>
<proteinExistence type="inferred from homology"/>
<comment type="caution">
    <text evidence="11">The sequence shown here is derived from an EMBL/GenBank/DDBJ whole genome shotgun (WGS) entry which is preliminary data.</text>
</comment>
<keyword evidence="5 10" id="KW-0472">Membrane</keyword>
<keyword evidence="7" id="KW-1015">Disulfide bond</keyword>
<evidence type="ECO:0000256" key="10">
    <source>
        <dbReference type="SAM" id="Phobius"/>
    </source>
</evidence>
<dbReference type="AlphaFoldDB" id="A0AAV4CGK0"/>
<keyword evidence="2 8" id="KW-0813">Transport</keyword>
<dbReference type="PROSITE" id="PS50267">
    <property type="entry name" value="NA_NEUROTRAN_SYMP_3"/>
    <property type="match status" value="1"/>
</dbReference>
<organism evidence="11 12">
    <name type="scientific">Plakobranchus ocellatus</name>
    <dbReference type="NCBI Taxonomy" id="259542"/>
    <lineage>
        <taxon>Eukaryota</taxon>
        <taxon>Metazoa</taxon>
        <taxon>Spiralia</taxon>
        <taxon>Lophotrochozoa</taxon>
        <taxon>Mollusca</taxon>
        <taxon>Gastropoda</taxon>
        <taxon>Heterobranchia</taxon>
        <taxon>Euthyneura</taxon>
        <taxon>Panpulmonata</taxon>
        <taxon>Sacoglossa</taxon>
        <taxon>Placobranchoidea</taxon>
        <taxon>Plakobranchidae</taxon>
        <taxon>Plakobranchus</taxon>
    </lineage>
</organism>
<dbReference type="InterPro" id="IPR000175">
    <property type="entry name" value="Na/ntran_symport"/>
</dbReference>
<feature type="binding site" evidence="6">
    <location>
        <position position="385"/>
    </location>
    <ligand>
        <name>Na(+)</name>
        <dbReference type="ChEBI" id="CHEBI:29101"/>
        <label>1</label>
    </ligand>
</feature>
<feature type="disulfide bond" evidence="7">
    <location>
        <begin position="198"/>
        <end position="207"/>
    </location>
</feature>
<name>A0AAV4CGK0_9GAST</name>